<name>A0A8H7BRH0_9FUNG</name>
<dbReference type="SUPFAM" id="SSF51905">
    <property type="entry name" value="FAD/NAD(P)-binding domain"/>
    <property type="match status" value="1"/>
</dbReference>
<sequence>MQGQARYSVSSGLEKVEDTSERTVKVAVIGSGLAGLTAAYLLTKGNTDSTAPTTRFETHLFEKGQALGMDASSISVGDKDKDFRIDLYKHLDIPAKPAKFSFGWYRIYSEKSTCDIPIDQIPSHTSNRSYLMYSGSRTVGRLGQPASSSETISEYLAAMANFYWQAIIVSISYTWLMILALWLHHRGHLRNPSHPVAQMSLGTWFQKYRIHPYFVHHVFVPLFAAVCTNSWQSMLEYPAADVLEYMAVGLFQESYVVSCGVRQVVKKLAAPLNHIHLGTAIVSIRPTQDNASYAHRFILFDEQGKKFEADHIIFATQGNQALRMLQECYDHVDTSQFHHQQLRQDLERQINMLKAFKYDTSVVINHTDTRLLPSNPQDWQILNLAAVDASVQPGKCRLIVPYPHDTTMTTHILNLTHKTDDQCLYLQTTNPCIAPDPKHVISVSWFERATVTVESRKMIHEYLFVPLKNGAGKTKLGPCQGSSGIWFVGSYCWKGIPLLEGCVASAEKVVVEGIAATERVKLKIPWLEDAELLV</sequence>
<evidence type="ECO:0000313" key="2">
    <source>
        <dbReference type="EMBL" id="KAF7722392.1"/>
    </source>
</evidence>
<dbReference type="EMBL" id="JABAYA010000197">
    <property type="protein sequence ID" value="KAF7722392.1"/>
    <property type="molecule type" value="Genomic_DNA"/>
</dbReference>
<protein>
    <recommendedName>
        <fullName evidence="4">FAD/NAD(P)-binding domain-containing protein</fullName>
    </recommendedName>
</protein>
<keyword evidence="3" id="KW-1185">Reference proteome</keyword>
<comment type="caution">
    <text evidence="2">The sequence shown here is derived from an EMBL/GenBank/DDBJ whole genome shotgun (WGS) entry which is preliminary data.</text>
</comment>
<dbReference type="OrthoDB" id="5977668at2759"/>
<dbReference type="AlphaFoldDB" id="A0A8H7BRH0"/>
<dbReference type="PANTHER" id="PTHR42923:SF42">
    <property type="entry name" value="AMINE OXIDASE DOMAIN-CONTAINING PROTEIN"/>
    <property type="match status" value="1"/>
</dbReference>
<feature type="transmembrane region" description="Helical" evidence="1">
    <location>
        <begin position="162"/>
        <end position="183"/>
    </location>
</feature>
<organism evidence="2 3">
    <name type="scientific">Apophysomyces ossiformis</name>
    <dbReference type="NCBI Taxonomy" id="679940"/>
    <lineage>
        <taxon>Eukaryota</taxon>
        <taxon>Fungi</taxon>
        <taxon>Fungi incertae sedis</taxon>
        <taxon>Mucoromycota</taxon>
        <taxon>Mucoromycotina</taxon>
        <taxon>Mucoromycetes</taxon>
        <taxon>Mucorales</taxon>
        <taxon>Mucorineae</taxon>
        <taxon>Mucoraceae</taxon>
        <taxon>Apophysomyces</taxon>
    </lineage>
</organism>
<evidence type="ECO:0008006" key="4">
    <source>
        <dbReference type="Google" id="ProtNLM"/>
    </source>
</evidence>
<reference evidence="2" key="1">
    <citation type="submission" date="2020-01" db="EMBL/GenBank/DDBJ databases">
        <title>Genome Sequencing of Three Apophysomyces-Like Fungal Strains Confirms a Novel Fungal Genus in the Mucoromycota with divergent Burkholderia-like Endosymbiotic Bacteria.</title>
        <authorList>
            <person name="Stajich J.E."/>
            <person name="Macias A.M."/>
            <person name="Carter-House D."/>
            <person name="Lovett B."/>
            <person name="Kasson L.R."/>
            <person name="Berry K."/>
            <person name="Grigoriev I."/>
            <person name="Chang Y."/>
            <person name="Spatafora J."/>
            <person name="Kasson M.T."/>
        </authorList>
    </citation>
    <scope>NUCLEOTIDE SEQUENCE</scope>
    <source>
        <strain evidence="2">NRRL A-21654</strain>
    </source>
</reference>
<dbReference type="Gene3D" id="3.90.660.10">
    <property type="match status" value="1"/>
</dbReference>
<dbReference type="GO" id="GO:0016491">
    <property type="term" value="F:oxidoreductase activity"/>
    <property type="evidence" value="ECO:0007669"/>
    <property type="project" value="TreeGrafter"/>
</dbReference>
<evidence type="ECO:0000313" key="3">
    <source>
        <dbReference type="Proteomes" id="UP000605846"/>
    </source>
</evidence>
<dbReference type="InterPro" id="IPR036188">
    <property type="entry name" value="FAD/NAD-bd_sf"/>
</dbReference>
<gene>
    <name evidence="2" type="ORF">EC973_003168</name>
</gene>
<dbReference type="Proteomes" id="UP000605846">
    <property type="component" value="Unassembled WGS sequence"/>
</dbReference>
<dbReference type="Pfam" id="PF13450">
    <property type="entry name" value="NAD_binding_8"/>
    <property type="match status" value="1"/>
</dbReference>
<dbReference type="PANTHER" id="PTHR42923">
    <property type="entry name" value="PROTOPORPHYRINOGEN OXIDASE"/>
    <property type="match status" value="1"/>
</dbReference>
<dbReference type="InterPro" id="IPR050464">
    <property type="entry name" value="Zeta_carotene_desat/Oxidored"/>
</dbReference>
<evidence type="ECO:0000256" key="1">
    <source>
        <dbReference type="SAM" id="Phobius"/>
    </source>
</evidence>
<dbReference type="Gene3D" id="3.50.50.60">
    <property type="entry name" value="FAD/NAD(P)-binding domain"/>
    <property type="match status" value="2"/>
</dbReference>
<keyword evidence="1" id="KW-0812">Transmembrane</keyword>
<accession>A0A8H7BRH0</accession>
<proteinExistence type="predicted"/>
<keyword evidence="1" id="KW-0472">Membrane</keyword>
<keyword evidence="1" id="KW-1133">Transmembrane helix</keyword>